<dbReference type="RefSeq" id="WP_038048510.1">
    <property type="nucleotide sequence ID" value="NZ_JMFG01000015.1"/>
</dbReference>
<name>A0A062XZJ2_9BACT</name>
<dbReference type="Gene3D" id="2.180.10.10">
    <property type="entry name" value="RHS repeat-associated core"/>
    <property type="match status" value="1"/>
</dbReference>
<reference evidence="1 2" key="1">
    <citation type="submission" date="2014-04" db="EMBL/GenBank/DDBJ databases">
        <title>The Genome Sequence of Thermoanaerobaculum aquaticum MP-01, The First Cultivated Group 23 Acidobacterium.</title>
        <authorList>
            <person name="Stamps B.W."/>
            <person name="Losey N.A."/>
            <person name="Lawson P.A."/>
            <person name="Stevenson B.S."/>
        </authorList>
    </citation>
    <scope>NUCLEOTIDE SEQUENCE [LARGE SCALE GENOMIC DNA]</scope>
    <source>
        <strain evidence="1 2">MP-01</strain>
    </source>
</reference>
<protein>
    <recommendedName>
        <fullName evidence="3">RHS repeat-associated core domain-containing protein</fullName>
    </recommendedName>
</protein>
<comment type="caution">
    <text evidence="1">The sequence shown here is derived from an EMBL/GenBank/DDBJ whole genome shotgun (WGS) entry which is preliminary data.</text>
</comment>
<organism evidence="1 2">
    <name type="scientific">Thermoanaerobaculum aquaticum</name>
    <dbReference type="NCBI Taxonomy" id="1312852"/>
    <lineage>
        <taxon>Bacteria</taxon>
        <taxon>Pseudomonadati</taxon>
        <taxon>Acidobacteriota</taxon>
        <taxon>Thermoanaerobaculia</taxon>
        <taxon>Thermoanaerobaculales</taxon>
        <taxon>Thermoanaerobaculaceae</taxon>
        <taxon>Thermoanaerobaculum</taxon>
    </lineage>
</organism>
<dbReference type="Proteomes" id="UP000027284">
    <property type="component" value="Unassembled WGS sequence"/>
</dbReference>
<dbReference type="OrthoDB" id="166787at2"/>
<gene>
    <name evidence="1" type="ORF">EG19_01530</name>
</gene>
<evidence type="ECO:0000313" key="2">
    <source>
        <dbReference type="Proteomes" id="UP000027284"/>
    </source>
</evidence>
<dbReference type="STRING" id="1312852.EG19_01530"/>
<keyword evidence="2" id="KW-1185">Reference proteome</keyword>
<proteinExistence type="predicted"/>
<dbReference type="EMBL" id="JMFG01000015">
    <property type="protein sequence ID" value="KDA53905.1"/>
    <property type="molecule type" value="Genomic_DNA"/>
</dbReference>
<accession>A0A062XZJ2</accession>
<dbReference type="AlphaFoldDB" id="A0A062XZJ2"/>
<evidence type="ECO:0008006" key="3">
    <source>
        <dbReference type="Google" id="ProtNLM"/>
    </source>
</evidence>
<evidence type="ECO:0000313" key="1">
    <source>
        <dbReference type="EMBL" id="KDA53905.1"/>
    </source>
</evidence>
<sequence length="95" mass="10717">MHLDSVSSPRKITDSSGKLVARNDFYPFGLPAATTGLSGSWFSGYELEHQDTASTYTDDLYFLHARWYFPQVARFLSPDLVRGDVFSPQSFNLFA</sequence>